<proteinExistence type="predicted"/>
<feature type="compositionally biased region" description="Basic and acidic residues" evidence="1">
    <location>
        <begin position="39"/>
        <end position="64"/>
    </location>
</feature>
<dbReference type="AlphaFoldDB" id="A0A0L0H857"/>
<dbReference type="eggNOG" id="ENOG502QPI0">
    <property type="taxonomic scope" value="Eukaryota"/>
</dbReference>
<accession>A0A0L0H857</accession>
<evidence type="ECO:0000313" key="4">
    <source>
        <dbReference type="Proteomes" id="UP000053201"/>
    </source>
</evidence>
<evidence type="ECO:0000259" key="2">
    <source>
        <dbReference type="Pfam" id="PF19050"/>
    </source>
</evidence>
<sequence length="739" mass="82058">MPRYNSDSDDDRKKNRKNKNDSDSDDDHRRKHQGRKNHSNKDDSDDDDKRYKKSDGRRDYEHEISAGVNKLSVGAGQGYGQTFQQQPVGYGGPQTPQTQGYNSGGGVGGYAQNPQYNPPPAGYGQQADPGRNYQNPSSGYGSQGYTGNGYQQQQAGYVGGTQTPSSTNGNTLAPALNFVGPFLRFHDIDTERREWTGSVLIVTRTRPDRPPVCAYSDGTSPAKNAPIRELATYESNVFYRFDLVVPLTNGGDKAIAYTINNGTPYTFYVPPLGADCRVMGMSCNGFSSDVTNPDEAGGITPLWKDVLRRHHEKPFHVMLGGGDQLYMDPIFTSNDAILEWLKIDGREAKSQAPFTQELKASVDKFCFNNYVKSFGQDVMKDAFATIPYIFQWDDHDIFDGWGSYPAWLADSPVFHGIYASARHFYLLFQQHTADMYRQQDSSFVFGANGSFSFLKHLGPSVAVLGVDTRSERSLTQIASPESWRMVFDNLYKRTRPGVKHLIVMLAIPVVWPRLTAADSAMEGLSGFLEFASTKLSAFSMIPVPTPIAGIGEAIGKTGLYKSIMGCFGEPELADDLCDHWTHKNHEAERLSMVTQFQSFAQQRGIRVTFLSGDVHCTGVGWFRSKQPQADVTRDHRVMWQIVSSAIINVPPPGMVIGMLHSKAVPYDLDNNTVDELVSTFSEDVDGKSLDNSSNKVLGRRNWCSVEVDGRDLAWNIYVERVDRQADAKAYPVRVAGLVL</sequence>
<dbReference type="RefSeq" id="XP_016605452.1">
    <property type="nucleotide sequence ID" value="XM_016755498.1"/>
</dbReference>
<dbReference type="OMA" id="GPNLWND"/>
<reference evidence="3 4" key="1">
    <citation type="submission" date="2009-08" db="EMBL/GenBank/DDBJ databases">
        <title>The Genome Sequence of Spizellomyces punctatus strain DAOM BR117.</title>
        <authorList>
            <consortium name="The Broad Institute Genome Sequencing Platform"/>
            <person name="Russ C."/>
            <person name="Cuomo C."/>
            <person name="Shea T."/>
            <person name="Young S.K."/>
            <person name="Zeng Q."/>
            <person name="Koehrsen M."/>
            <person name="Haas B."/>
            <person name="Borodovsky M."/>
            <person name="Guigo R."/>
            <person name="Alvarado L."/>
            <person name="Berlin A."/>
            <person name="Bochicchio J."/>
            <person name="Borenstein D."/>
            <person name="Chapman S."/>
            <person name="Chen Z."/>
            <person name="Engels R."/>
            <person name="Freedman E."/>
            <person name="Gellesch M."/>
            <person name="Goldberg J."/>
            <person name="Griggs A."/>
            <person name="Gujja S."/>
            <person name="Heiman D."/>
            <person name="Hepburn T."/>
            <person name="Howarth C."/>
            <person name="Jen D."/>
            <person name="Larson L."/>
            <person name="Lewis B."/>
            <person name="Mehta T."/>
            <person name="Park D."/>
            <person name="Pearson M."/>
            <person name="Roberts A."/>
            <person name="Saif S."/>
            <person name="Shenoy N."/>
            <person name="Sisk P."/>
            <person name="Stolte C."/>
            <person name="Sykes S."/>
            <person name="Thomson T."/>
            <person name="Walk T."/>
            <person name="White J."/>
            <person name="Yandava C."/>
            <person name="Burger G."/>
            <person name="Gray M.W."/>
            <person name="Holland P.W.H."/>
            <person name="King N."/>
            <person name="Lang F.B.F."/>
            <person name="Roger A.J."/>
            <person name="Ruiz-Trillo I."/>
            <person name="Lander E."/>
            <person name="Nusbaum C."/>
        </authorList>
    </citation>
    <scope>NUCLEOTIDE SEQUENCE [LARGE SCALE GENOMIC DNA]</scope>
    <source>
        <strain evidence="3 4">DAOM BR117</strain>
    </source>
</reference>
<dbReference type="PANTHER" id="PTHR46689:SF1">
    <property type="entry name" value="PHOD-LIKE PHOSPHATASE DOMAIN-CONTAINING PROTEIN"/>
    <property type="match status" value="1"/>
</dbReference>
<evidence type="ECO:0000256" key="1">
    <source>
        <dbReference type="SAM" id="MobiDB-lite"/>
    </source>
</evidence>
<feature type="compositionally biased region" description="Basic residues" evidence="1">
    <location>
        <begin position="29"/>
        <end position="38"/>
    </location>
</feature>
<dbReference type="InterPro" id="IPR029052">
    <property type="entry name" value="Metallo-depent_PP-like"/>
</dbReference>
<dbReference type="GeneID" id="27690558"/>
<keyword evidence="4" id="KW-1185">Reference proteome</keyword>
<dbReference type="STRING" id="645134.A0A0L0H857"/>
<dbReference type="GO" id="GO:0016020">
    <property type="term" value="C:membrane"/>
    <property type="evidence" value="ECO:0007669"/>
    <property type="project" value="TreeGrafter"/>
</dbReference>
<dbReference type="Pfam" id="PF19050">
    <property type="entry name" value="PhoD_2"/>
    <property type="match status" value="1"/>
</dbReference>
<feature type="compositionally biased region" description="Basic and acidic residues" evidence="1">
    <location>
        <begin position="10"/>
        <end position="28"/>
    </location>
</feature>
<dbReference type="Proteomes" id="UP000053201">
    <property type="component" value="Unassembled WGS sequence"/>
</dbReference>
<dbReference type="InParanoid" id="A0A0L0H857"/>
<dbReference type="EMBL" id="KQ257464">
    <property type="protein sequence ID" value="KNC97412.1"/>
    <property type="molecule type" value="Genomic_DNA"/>
</dbReference>
<dbReference type="OrthoDB" id="2419400at2759"/>
<feature type="region of interest" description="Disordered" evidence="1">
    <location>
        <begin position="77"/>
        <end position="148"/>
    </location>
</feature>
<gene>
    <name evidence="3" type="ORF">SPPG_07336</name>
</gene>
<dbReference type="CDD" id="cd07389">
    <property type="entry name" value="MPP_PhoD"/>
    <property type="match status" value="1"/>
</dbReference>
<name>A0A0L0H857_SPIPD</name>
<feature type="domain" description="PhoD-like phosphatase" evidence="2">
    <location>
        <begin position="274"/>
        <end position="710"/>
    </location>
</feature>
<evidence type="ECO:0000313" key="3">
    <source>
        <dbReference type="EMBL" id="KNC97412.1"/>
    </source>
</evidence>
<dbReference type="InterPro" id="IPR038607">
    <property type="entry name" value="PhoD-like_sf"/>
</dbReference>
<feature type="compositionally biased region" description="Low complexity" evidence="1">
    <location>
        <begin position="84"/>
        <end position="101"/>
    </location>
</feature>
<dbReference type="InterPro" id="IPR018946">
    <property type="entry name" value="PhoD-like_MPP"/>
</dbReference>
<protein>
    <recommendedName>
        <fullName evidence="2">PhoD-like phosphatase domain-containing protein</fullName>
    </recommendedName>
</protein>
<dbReference type="Gene3D" id="3.60.21.70">
    <property type="entry name" value="PhoD-like phosphatase"/>
    <property type="match status" value="1"/>
</dbReference>
<dbReference type="SUPFAM" id="SSF56300">
    <property type="entry name" value="Metallo-dependent phosphatases"/>
    <property type="match status" value="1"/>
</dbReference>
<organism evidence="3 4">
    <name type="scientific">Spizellomyces punctatus (strain DAOM BR117)</name>
    <dbReference type="NCBI Taxonomy" id="645134"/>
    <lineage>
        <taxon>Eukaryota</taxon>
        <taxon>Fungi</taxon>
        <taxon>Fungi incertae sedis</taxon>
        <taxon>Chytridiomycota</taxon>
        <taxon>Chytridiomycota incertae sedis</taxon>
        <taxon>Chytridiomycetes</taxon>
        <taxon>Spizellomycetales</taxon>
        <taxon>Spizellomycetaceae</taxon>
        <taxon>Spizellomyces</taxon>
    </lineage>
</organism>
<dbReference type="PANTHER" id="PTHR46689">
    <property type="entry name" value="MEMBRANE PROTEIN, PUTATIVE-RELATED"/>
    <property type="match status" value="1"/>
</dbReference>
<dbReference type="VEuPathDB" id="FungiDB:SPPG_07336"/>
<dbReference type="InterPro" id="IPR043904">
    <property type="entry name" value="PhoD_2-like"/>
</dbReference>
<feature type="region of interest" description="Disordered" evidence="1">
    <location>
        <begin position="1"/>
        <end position="65"/>
    </location>
</feature>